<gene>
    <name evidence="2" type="ORF">AFUS01_LOCUS20876</name>
</gene>
<name>A0A8J2KU46_9HEXA</name>
<evidence type="ECO:0000313" key="2">
    <source>
        <dbReference type="EMBL" id="CAG7732355.1"/>
    </source>
</evidence>
<dbReference type="PANTHER" id="PTHR33066">
    <property type="entry name" value="INTEGRASE_SAM-LIKE_N DOMAIN-CONTAINING PROTEIN"/>
    <property type="match status" value="1"/>
</dbReference>
<keyword evidence="3" id="KW-1185">Reference proteome</keyword>
<dbReference type="PANTHER" id="PTHR33066:SF2">
    <property type="entry name" value="FILAGGRIN-2-LIKE"/>
    <property type="match status" value="1"/>
</dbReference>
<protein>
    <submittedName>
        <fullName evidence="2">Uncharacterized protein</fullName>
    </submittedName>
</protein>
<evidence type="ECO:0000256" key="1">
    <source>
        <dbReference type="SAM" id="MobiDB-lite"/>
    </source>
</evidence>
<sequence length="302" mass="32962">MGCSVRSGIHRRKMVDDGFETLESHKLPRIIGSFLRTAMLRKYKNKLLCSSADGQQVSSCLHQQAGRYQIGSSQLLGSRNMGMVPNQTHLVNGRIPARTSEPMCRLRIPPPRGLKRLAVTSRNSSSLVQVSRSLRDRPLCKPQQSAAQSLLELEDGPMCRRDRQFFGHLDKLEGIRFPTILSSRELHTEVSPGSSNHPADCSLMAKSTLVPNVTSEQCSQADSAPTSSISVDRPSSTATPPDNAGPSNSGSMGNIRGPSYSPEVSTRATELISAAIRPGTQRSYSSAWKTFQLWCLSKGLDP</sequence>
<feature type="non-terminal residue" evidence="2">
    <location>
        <position position="302"/>
    </location>
</feature>
<dbReference type="EMBL" id="CAJVCH010229567">
    <property type="protein sequence ID" value="CAG7732355.1"/>
    <property type="molecule type" value="Genomic_DNA"/>
</dbReference>
<evidence type="ECO:0000313" key="3">
    <source>
        <dbReference type="Proteomes" id="UP000708208"/>
    </source>
</evidence>
<accession>A0A8J2KU46</accession>
<organism evidence="2 3">
    <name type="scientific">Allacma fusca</name>
    <dbReference type="NCBI Taxonomy" id="39272"/>
    <lineage>
        <taxon>Eukaryota</taxon>
        <taxon>Metazoa</taxon>
        <taxon>Ecdysozoa</taxon>
        <taxon>Arthropoda</taxon>
        <taxon>Hexapoda</taxon>
        <taxon>Collembola</taxon>
        <taxon>Symphypleona</taxon>
        <taxon>Sminthuridae</taxon>
        <taxon>Allacma</taxon>
    </lineage>
</organism>
<dbReference type="Proteomes" id="UP000708208">
    <property type="component" value="Unassembled WGS sequence"/>
</dbReference>
<feature type="region of interest" description="Disordered" evidence="1">
    <location>
        <begin position="213"/>
        <end position="264"/>
    </location>
</feature>
<reference evidence="2" key="1">
    <citation type="submission" date="2021-06" db="EMBL/GenBank/DDBJ databases">
        <authorList>
            <person name="Hodson N. C."/>
            <person name="Mongue J. A."/>
            <person name="Jaron S. K."/>
        </authorList>
    </citation>
    <scope>NUCLEOTIDE SEQUENCE</scope>
</reference>
<feature type="compositionally biased region" description="Polar residues" evidence="1">
    <location>
        <begin position="213"/>
        <end position="252"/>
    </location>
</feature>
<comment type="caution">
    <text evidence="2">The sequence shown here is derived from an EMBL/GenBank/DDBJ whole genome shotgun (WGS) entry which is preliminary data.</text>
</comment>
<dbReference type="AlphaFoldDB" id="A0A8J2KU46"/>
<proteinExistence type="predicted"/>